<evidence type="ECO:0000313" key="2">
    <source>
        <dbReference type="Proteomes" id="UP000036013"/>
    </source>
</evidence>
<feature type="non-terminal residue" evidence="1">
    <location>
        <position position="1"/>
    </location>
</feature>
<dbReference type="AlphaFoldDB" id="A0A837LD79"/>
<dbReference type="Proteomes" id="UP000036013">
    <property type="component" value="Unassembled WGS sequence"/>
</dbReference>
<gene>
    <name evidence="1" type="ORF">ABF77_16265</name>
</gene>
<protein>
    <submittedName>
        <fullName evidence="1">Uncharacterized protein</fullName>
    </submittedName>
</protein>
<accession>A0A837LD79</accession>
<proteinExistence type="predicted"/>
<evidence type="ECO:0000313" key="1">
    <source>
        <dbReference type="EMBL" id="KLQ00606.1"/>
    </source>
</evidence>
<name>A0A837LD79_9ENTR</name>
<sequence>ADHPESDPLAVDGQITIGNVTLAEPHELTLHAAPLAGYWCRCFKPKMYVFILLIRIHQLVPRKA</sequence>
<reference evidence="1 2" key="1">
    <citation type="submission" date="2015-06" db="EMBL/GenBank/DDBJ databases">
        <authorList>
            <person name="Adams M."/>
            <person name="Sutton G."/>
            <person name="Nelson K."/>
            <person name="Bonomo R."/>
            <person name="McCorrison J."/>
            <person name="Sanka R."/>
            <person name="Brinkac L."/>
            <person name="Nierman W."/>
        </authorList>
    </citation>
    <scope>NUCLEOTIDE SEQUENCE [LARGE SCALE GENOMIC DNA]</scope>
    <source>
        <strain evidence="1 2">GN02692</strain>
    </source>
</reference>
<dbReference type="EMBL" id="LEDI01000044">
    <property type="protein sequence ID" value="KLQ00606.1"/>
    <property type="molecule type" value="Genomic_DNA"/>
</dbReference>
<comment type="caution">
    <text evidence="1">The sequence shown here is derived from an EMBL/GenBank/DDBJ whole genome shotgun (WGS) entry which is preliminary data.</text>
</comment>
<organism evidence="1 2">
    <name type="scientific">Enterobacter roggenkampii</name>
    <dbReference type="NCBI Taxonomy" id="1812935"/>
    <lineage>
        <taxon>Bacteria</taxon>
        <taxon>Pseudomonadati</taxon>
        <taxon>Pseudomonadota</taxon>
        <taxon>Gammaproteobacteria</taxon>
        <taxon>Enterobacterales</taxon>
        <taxon>Enterobacteriaceae</taxon>
        <taxon>Enterobacter</taxon>
        <taxon>Enterobacter cloacae complex</taxon>
    </lineage>
</organism>